<evidence type="ECO:0000256" key="5">
    <source>
        <dbReference type="ARBA" id="ARBA00023277"/>
    </source>
</evidence>
<dbReference type="Pfam" id="PF01081">
    <property type="entry name" value="Aldolase"/>
    <property type="match status" value="1"/>
</dbReference>
<dbReference type="Gene3D" id="3.20.20.70">
    <property type="entry name" value="Aldolase class I"/>
    <property type="match status" value="1"/>
</dbReference>
<organism evidence="6 7">
    <name type="scientific">Candidatus Planktophila versatilis</name>
    <dbReference type="NCBI Taxonomy" id="1884905"/>
    <lineage>
        <taxon>Bacteria</taxon>
        <taxon>Bacillati</taxon>
        <taxon>Actinomycetota</taxon>
        <taxon>Actinomycetes</taxon>
        <taxon>Candidatus Nanopelagicales</taxon>
        <taxon>Candidatus Nanopelagicaceae</taxon>
        <taxon>Candidatus Planktophila</taxon>
    </lineage>
</organism>
<comment type="subunit">
    <text evidence="3">Homotrimer.</text>
</comment>
<dbReference type="InterPro" id="IPR013785">
    <property type="entry name" value="Aldolase_TIM"/>
</dbReference>
<dbReference type="InterPro" id="IPR000887">
    <property type="entry name" value="Aldlse_KDPG_KHG"/>
</dbReference>
<keyword evidence="4" id="KW-0456">Lyase</keyword>
<dbReference type="EMBL" id="CP016778">
    <property type="protein sequence ID" value="ASY22944.1"/>
    <property type="molecule type" value="Genomic_DNA"/>
</dbReference>
<name>A0AAD0E6Z9_9ACTN</name>
<proteinExistence type="inferred from homology"/>
<dbReference type="AlphaFoldDB" id="A0AAD0E6Z9"/>
<evidence type="ECO:0000256" key="3">
    <source>
        <dbReference type="ARBA" id="ARBA00011233"/>
    </source>
</evidence>
<dbReference type="InterPro" id="IPR031338">
    <property type="entry name" value="KDPG/KHG_AS_2"/>
</dbReference>
<protein>
    <submittedName>
        <fullName evidence="6">2-dehydro-3-deoxyphosphogluconate aldolase / (4S)-4-hydroxy-2-oxoglutarate aldolase</fullName>
    </submittedName>
</protein>
<dbReference type="RefSeq" id="WP_190286227.1">
    <property type="nucleotide sequence ID" value="NZ_CP016778.1"/>
</dbReference>
<sequence>MSALEEFEKSSIVAIIRTKTSAEGRSAAHALHSAGITSFEFTTTTPDVFDLIEEFSAIKGITVGVGTAMSPAHVISAKKAGATFVLSPHTDAAVIKKTLDLNLLSVPGVATPTDVARALQAGAKVLKLFPASHFGPAYLKAVRDPFPEAKWLATGGVSVENIKDWFAAGVLGFGVGGPLLGGGIPEIPTRVAAFIAEIKRVKSGKK</sequence>
<dbReference type="GO" id="GO:0016829">
    <property type="term" value="F:lyase activity"/>
    <property type="evidence" value="ECO:0007669"/>
    <property type="project" value="UniProtKB-KW"/>
</dbReference>
<dbReference type="SUPFAM" id="SSF51569">
    <property type="entry name" value="Aldolase"/>
    <property type="match status" value="1"/>
</dbReference>
<dbReference type="Proteomes" id="UP000217194">
    <property type="component" value="Chromosome"/>
</dbReference>
<comment type="pathway">
    <text evidence="1">Carbohydrate acid metabolism.</text>
</comment>
<reference evidence="6 7" key="1">
    <citation type="submission" date="2016-07" db="EMBL/GenBank/DDBJ databases">
        <title>High microdiversification within the ubiquitous acI lineage of Actinobacteria.</title>
        <authorList>
            <person name="Neuenschwander S.M."/>
            <person name="Salcher M."/>
            <person name="Ghai R."/>
            <person name="Pernthaler J."/>
        </authorList>
    </citation>
    <scope>NUCLEOTIDE SEQUENCE [LARGE SCALE GENOMIC DNA]</scope>
    <source>
        <strain evidence="6">MMS-IIB-76</strain>
    </source>
</reference>
<evidence type="ECO:0000313" key="7">
    <source>
        <dbReference type="Proteomes" id="UP000217194"/>
    </source>
</evidence>
<keyword evidence="5" id="KW-0119">Carbohydrate metabolism</keyword>
<evidence type="ECO:0000256" key="1">
    <source>
        <dbReference type="ARBA" id="ARBA00004761"/>
    </source>
</evidence>
<evidence type="ECO:0000256" key="2">
    <source>
        <dbReference type="ARBA" id="ARBA00006906"/>
    </source>
</evidence>
<dbReference type="PANTHER" id="PTHR30246:SF1">
    <property type="entry name" value="2-DEHYDRO-3-DEOXY-6-PHOSPHOGALACTONATE ALDOLASE-RELATED"/>
    <property type="match status" value="1"/>
</dbReference>
<comment type="similarity">
    <text evidence="2">Belongs to the KHG/KDPG aldolase family.</text>
</comment>
<evidence type="ECO:0000256" key="4">
    <source>
        <dbReference type="ARBA" id="ARBA00023239"/>
    </source>
</evidence>
<accession>A0AAD0E6Z9</accession>
<evidence type="ECO:0000313" key="6">
    <source>
        <dbReference type="EMBL" id="ASY22944.1"/>
    </source>
</evidence>
<dbReference type="CDD" id="cd00452">
    <property type="entry name" value="KDPG_aldolase"/>
    <property type="match status" value="1"/>
</dbReference>
<dbReference type="PROSITE" id="PS00160">
    <property type="entry name" value="ALDOLASE_KDPG_KHG_2"/>
    <property type="match status" value="1"/>
</dbReference>
<dbReference type="PANTHER" id="PTHR30246">
    <property type="entry name" value="2-KETO-3-DEOXY-6-PHOSPHOGLUCONATE ALDOLASE"/>
    <property type="match status" value="1"/>
</dbReference>
<gene>
    <name evidence="6" type="ORF">A1sIIB76_05240</name>
</gene>